<protein>
    <submittedName>
        <fullName evidence="1">Uncharacterized protein</fullName>
    </submittedName>
</protein>
<dbReference type="Proteomes" id="UP000184330">
    <property type="component" value="Unassembled WGS sequence"/>
</dbReference>
<name>A0A1L7XLB8_9HELO</name>
<accession>A0A1L7XLB8</accession>
<gene>
    <name evidence="1" type="ORF">PAC_15704</name>
</gene>
<dbReference type="AlphaFoldDB" id="A0A1L7XLB8"/>
<proteinExistence type="predicted"/>
<organism evidence="1 2">
    <name type="scientific">Phialocephala subalpina</name>
    <dbReference type="NCBI Taxonomy" id="576137"/>
    <lineage>
        <taxon>Eukaryota</taxon>
        <taxon>Fungi</taxon>
        <taxon>Dikarya</taxon>
        <taxon>Ascomycota</taxon>
        <taxon>Pezizomycotina</taxon>
        <taxon>Leotiomycetes</taxon>
        <taxon>Helotiales</taxon>
        <taxon>Mollisiaceae</taxon>
        <taxon>Phialocephala</taxon>
        <taxon>Phialocephala fortinii species complex</taxon>
    </lineage>
</organism>
<sequence>MAATERKGTLLTSSGIHFIVSTDVKKADPETRKLIRSHVMLGKNRLKARRSKPREKVSSEVTVDFPSQDSRVPLDRVLDACHSVVPRRVGSDLSFANFAIEIKPAKWRNVIRFFTASLGIMYPLAAVIDFHRKDKSWFELYTVDAVYLHVTVFAVQALANSLSCQVKYATKQEAGFHFLKGVQLLQQRLSTGDEEAKASDSTLSAVLTLATTAHVIGDFKTANMHIEGLRKMVNLRGGLAALRDQKLLMELFRCDIGMTLRSGSKSMFFNDALLEPFVPYPDEILWSSRKTGAENNSQSFFDEVPEDLYMTWTVMQMPYSHISAQFRDCLLQLELTNEPPSQLMFWLLIVGIISIFTSPEDVWLKKALRKHMEICQIKSWDEMRGILKSFMWIDLLHDKPGKDIFESVLML</sequence>
<dbReference type="EMBL" id="FJOG01000033">
    <property type="protein sequence ID" value="CZR65804.1"/>
    <property type="molecule type" value="Genomic_DNA"/>
</dbReference>
<evidence type="ECO:0000313" key="2">
    <source>
        <dbReference type="Proteomes" id="UP000184330"/>
    </source>
</evidence>
<evidence type="ECO:0000313" key="1">
    <source>
        <dbReference type="EMBL" id="CZR65804.1"/>
    </source>
</evidence>
<keyword evidence="2" id="KW-1185">Reference proteome</keyword>
<dbReference type="Pfam" id="PF11951">
    <property type="entry name" value="Fungal_trans_2"/>
    <property type="match status" value="1"/>
</dbReference>
<dbReference type="OrthoDB" id="5376287at2759"/>
<reference evidence="1 2" key="1">
    <citation type="submission" date="2016-03" db="EMBL/GenBank/DDBJ databases">
        <authorList>
            <person name="Ploux O."/>
        </authorList>
    </citation>
    <scope>NUCLEOTIDE SEQUENCE [LARGE SCALE GENOMIC DNA]</scope>
    <source>
        <strain evidence="1 2">UAMH 11012</strain>
    </source>
</reference>
<dbReference type="STRING" id="576137.A0A1L7XLB8"/>
<dbReference type="PANTHER" id="PTHR37540:SF9">
    <property type="entry name" value="ZN(2)-C6 FUNGAL-TYPE DOMAIN-CONTAINING PROTEIN"/>
    <property type="match status" value="1"/>
</dbReference>
<dbReference type="InterPro" id="IPR021858">
    <property type="entry name" value="Fun_TF"/>
</dbReference>
<dbReference type="PANTHER" id="PTHR37540">
    <property type="entry name" value="TRANSCRIPTION FACTOR (ACR-2), PUTATIVE-RELATED-RELATED"/>
    <property type="match status" value="1"/>
</dbReference>